<proteinExistence type="predicted"/>
<dbReference type="EMBL" id="JYDH01000161">
    <property type="protein sequence ID" value="KRY29778.1"/>
    <property type="molecule type" value="Genomic_DNA"/>
</dbReference>
<comment type="caution">
    <text evidence="1">The sequence shown here is derived from an EMBL/GenBank/DDBJ whole genome shotgun (WGS) entry which is preliminary data.</text>
</comment>
<sequence>MYIALYAMLYNAYAVVVSWNIGTINKTCFFQKKNIFQPCLDKLFVHEDFRKDEMRTSFNIKYLHEK</sequence>
<gene>
    <name evidence="1" type="ORF">T01_7586</name>
</gene>
<keyword evidence="2" id="KW-1185">Reference proteome</keyword>
<reference evidence="1 2" key="1">
    <citation type="submission" date="2015-01" db="EMBL/GenBank/DDBJ databases">
        <title>Evolution of Trichinella species and genotypes.</title>
        <authorList>
            <person name="Korhonen P.K."/>
            <person name="Edoardo P."/>
            <person name="Giuseppe L.R."/>
            <person name="Gasser R.B."/>
        </authorList>
    </citation>
    <scope>NUCLEOTIDE SEQUENCE [LARGE SCALE GENOMIC DNA]</scope>
    <source>
        <strain evidence="1">ISS3</strain>
    </source>
</reference>
<name>A0A0V1AYB6_TRISP</name>
<accession>A0A0V1AYB6</accession>
<protein>
    <submittedName>
        <fullName evidence="1">Uncharacterized protein</fullName>
    </submittedName>
</protein>
<dbReference type="InParanoid" id="A0A0V1AYB6"/>
<evidence type="ECO:0000313" key="1">
    <source>
        <dbReference type="EMBL" id="KRY29778.1"/>
    </source>
</evidence>
<dbReference type="AlphaFoldDB" id="A0A0V1AYB6"/>
<evidence type="ECO:0000313" key="2">
    <source>
        <dbReference type="Proteomes" id="UP000054776"/>
    </source>
</evidence>
<dbReference type="Proteomes" id="UP000054776">
    <property type="component" value="Unassembled WGS sequence"/>
</dbReference>
<organism evidence="1 2">
    <name type="scientific">Trichinella spiralis</name>
    <name type="common">Trichina worm</name>
    <dbReference type="NCBI Taxonomy" id="6334"/>
    <lineage>
        <taxon>Eukaryota</taxon>
        <taxon>Metazoa</taxon>
        <taxon>Ecdysozoa</taxon>
        <taxon>Nematoda</taxon>
        <taxon>Enoplea</taxon>
        <taxon>Dorylaimia</taxon>
        <taxon>Trichinellida</taxon>
        <taxon>Trichinellidae</taxon>
        <taxon>Trichinella</taxon>
    </lineage>
</organism>